<reference evidence="17 25" key="5">
    <citation type="submission" date="2017-01" db="EMBL/GenBank/DDBJ databases">
        <title>Bacillus cereus isolates.</title>
        <authorList>
            <person name="Beno S.M."/>
        </authorList>
    </citation>
    <scope>NUCLEOTIDE SEQUENCE [LARGE SCALE GENOMIC DNA]</scope>
    <source>
        <strain evidence="17 25">FSL W7-1108</strain>
    </source>
</reference>
<dbReference type="CDD" id="cd01561">
    <property type="entry name" value="CBS_like"/>
    <property type="match status" value="1"/>
</dbReference>
<dbReference type="InterPro" id="IPR050214">
    <property type="entry name" value="Cys_Synth/Cystath_Beta-Synth"/>
</dbReference>
<protein>
    <recommendedName>
        <fullName evidence="4 12">Cysteine synthase</fullName>
        <ecNumber evidence="4 12">2.5.1.47</ecNumber>
    </recommendedName>
</protein>
<dbReference type="PANTHER" id="PTHR10314">
    <property type="entry name" value="CYSTATHIONINE BETA-SYNTHASE"/>
    <property type="match status" value="1"/>
</dbReference>
<dbReference type="GO" id="GO:0006535">
    <property type="term" value="P:cysteine biosynthetic process from serine"/>
    <property type="evidence" value="ECO:0007669"/>
    <property type="project" value="UniProtKB-UniRule"/>
</dbReference>
<dbReference type="EMBL" id="CP020743">
    <property type="protein sequence ID" value="ARJ19853.1"/>
    <property type="molecule type" value="Genomic_DNA"/>
</dbReference>
<dbReference type="NCBIfam" id="TIGR01139">
    <property type="entry name" value="cysK"/>
    <property type="match status" value="1"/>
</dbReference>
<dbReference type="EMBL" id="CABWMC010000005">
    <property type="protein sequence ID" value="VXB89705.1"/>
    <property type="molecule type" value="Genomic_DNA"/>
</dbReference>
<evidence type="ECO:0000256" key="12">
    <source>
        <dbReference type="RuleBase" id="RU003985"/>
    </source>
</evidence>
<dbReference type="Proteomes" id="UP000596196">
    <property type="component" value="Chromosome"/>
</dbReference>
<dbReference type="NCBIfam" id="TIGR01136">
    <property type="entry name" value="cysKM"/>
    <property type="match status" value="1"/>
</dbReference>
<dbReference type="InterPro" id="IPR036052">
    <property type="entry name" value="TrpB-like_PALP_sf"/>
</dbReference>
<comment type="catalytic activity">
    <reaction evidence="9 12">
        <text>O-acetyl-L-serine + hydrogen sulfide = L-cysteine + acetate</text>
        <dbReference type="Rhea" id="RHEA:14829"/>
        <dbReference type="ChEBI" id="CHEBI:29919"/>
        <dbReference type="ChEBI" id="CHEBI:30089"/>
        <dbReference type="ChEBI" id="CHEBI:35235"/>
        <dbReference type="ChEBI" id="CHEBI:58340"/>
        <dbReference type="EC" id="2.5.1.47"/>
    </reaction>
</comment>
<dbReference type="Proteomes" id="UP000065797">
    <property type="component" value="Unassembled WGS sequence"/>
</dbReference>
<evidence type="ECO:0000313" key="18">
    <source>
        <dbReference type="EMBL" id="OSX90045.1"/>
    </source>
</evidence>
<evidence type="ECO:0000313" key="22">
    <source>
        <dbReference type="EMBL" id="VXB89705.1"/>
    </source>
</evidence>
<reference evidence="22 30" key="8">
    <citation type="submission" date="2019-10" db="EMBL/GenBank/DDBJ databases">
        <authorList>
            <person name="Karimi E."/>
        </authorList>
    </citation>
    <scope>NUCLEOTIDE SEQUENCE [LARGE SCALE GENOMIC DNA]</scope>
    <source>
        <strain evidence="22">Bacillus sp. 71</strain>
    </source>
</reference>
<dbReference type="GO" id="GO:0004124">
    <property type="term" value="F:cysteine synthase activity"/>
    <property type="evidence" value="ECO:0007669"/>
    <property type="project" value="UniProtKB-UniRule"/>
</dbReference>
<evidence type="ECO:0000313" key="17">
    <source>
        <dbReference type="EMBL" id="OOR03878.1"/>
    </source>
</evidence>
<dbReference type="EMBL" id="SZOD01000100">
    <property type="protein sequence ID" value="TKI86721.1"/>
    <property type="molecule type" value="Genomic_DNA"/>
</dbReference>
<reference evidence="15 23" key="1">
    <citation type="submission" date="2012-04" db="EMBL/GenBank/DDBJ databases">
        <title>The Genome Sequence of Bacillus cereus VD078.</title>
        <authorList>
            <consortium name="The Broad Institute Genome Sequencing Platform"/>
            <consortium name="The Broad Institute Genome Sequencing Center for Infectious Disease"/>
            <person name="Feldgarden M."/>
            <person name="Van der Auwera G.A."/>
            <person name="Mahillon J."/>
            <person name="Duprez V."/>
            <person name="Timmery S."/>
            <person name="Mattelet C."/>
            <person name="Dierick K."/>
            <person name="Sun M."/>
            <person name="Yu Z."/>
            <person name="Zhu L."/>
            <person name="Hu X."/>
            <person name="Shank E.B."/>
            <person name="Swiecicka I."/>
            <person name="Hansen B.M."/>
            <person name="Andrup L."/>
            <person name="Young S.K."/>
            <person name="Zeng Q."/>
            <person name="Gargeya S."/>
            <person name="Fitzgerald M."/>
            <person name="Haas B."/>
            <person name="Abouelleil A."/>
            <person name="Alvarado L."/>
            <person name="Arachchi H.M."/>
            <person name="Berlin A."/>
            <person name="Chapman S.B."/>
            <person name="Goldberg J."/>
            <person name="Griggs A."/>
            <person name="Gujja S."/>
            <person name="Hansen M."/>
            <person name="Howarth C."/>
            <person name="Imamovic A."/>
            <person name="Larimer J."/>
            <person name="McCowen C."/>
            <person name="Montmayeur A."/>
            <person name="Murphy C."/>
            <person name="Neiman D."/>
            <person name="Pearson M."/>
            <person name="Priest M."/>
            <person name="Roberts A."/>
            <person name="Saif S."/>
            <person name="Shea T."/>
            <person name="Sisk P."/>
            <person name="Sykes S."/>
            <person name="Wortman J."/>
            <person name="Nusbaum C."/>
            <person name="Birren B."/>
        </authorList>
    </citation>
    <scope>NUCLEOTIDE SEQUENCE [LARGE SCALE GENOMIC DNA]</scope>
    <source>
        <strain evidence="15 23">VD078</strain>
    </source>
</reference>
<feature type="modified residue" description="N6-(pyridoxal phosphate)lysine" evidence="11">
    <location>
        <position position="44"/>
    </location>
</feature>
<accession>A0A1S9T1L0</accession>
<evidence type="ECO:0000313" key="28">
    <source>
        <dbReference type="Proteomes" id="UP000236165"/>
    </source>
</evidence>
<dbReference type="KEGG" id="bmyo:BG05_437"/>
<accession>J8FR50</accession>
<evidence type="ECO:0000313" key="19">
    <source>
        <dbReference type="EMBL" id="PJN70437.1"/>
    </source>
</evidence>
<gene>
    <name evidence="20" type="primary">cysK</name>
    <name evidence="19" type="synonym">cysK_1</name>
    <name evidence="16" type="ORF">AWW70_17040</name>
    <name evidence="14" type="ORF">B7492_00385</name>
    <name evidence="22" type="ORF">BACI71_130057</name>
    <name evidence="19" type="ORF">BACWE_27370</name>
    <name evidence="17" type="ORF">BW900_24645</name>
    <name evidence="21" type="ORF">FC701_04735</name>
    <name evidence="20" type="ORF">I6G81_27950</name>
    <name evidence="15" type="ORF">III_00010</name>
    <name evidence="18" type="ORF">S3E15_02818</name>
</gene>
<dbReference type="RefSeq" id="WP_002130221.1">
    <property type="nucleotide sequence ID" value="NZ_CAKJWQ010000040.1"/>
</dbReference>
<evidence type="ECO:0000313" key="27">
    <source>
        <dbReference type="Proteomes" id="UP000194131"/>
    </source>
</evidence>
<evidence type="ECO:0000256" key="5">
    <source>
        <dbReference type="ARBA" id="ARBA00022605"/>
    </source>
</evidence>
<evidence type="ECO:0000313" key="26">
    <source>
        <dbReference type="Proteomes" id="UP000192932"/>
    </source>
</evidence>
<evidence type="ECO:0000313" key="14">
    <source>
        <dbReference type="EMBL" id="ARJ19853.1"/>
    </source>
</evidence>
<organism evidence="17 25">
    <name type="scientific">Bacillus mycoides</name>
    <dbReference type="NCBI Taxonomy" id="1405"/>
    <lineage>
        <taxon>Bacteria</taxon>
        <taxon>Bacillati</taxon>
        <taxon>Bacillota</taxon>
        <taxon>Bacilli</taxon>
        <taxon>Bacillales</taxon>
        <taxon>Bacillaceae</taxon>
        <taxon>Bacillus</taxon>
        <taxon>Bacillus cereus group</taxon>
    </lineage>
</organism>
<reference evidence="14 26" key="6">
    <citation type="submission" date="2017-04" db="EMBL/GenBank/DDBJ databases">
        <title>The Characteristic of a Fine Plant Growth-Promoting Rhizobacteria Bacillus mycoides Gnyt1 and its Whole Genome Sequencing Analysis.</title>
        <authorList>
            <person name="Li J.H."/>
            <person name="Yao T."/>
        </authorList>
    </citation>
    <scope>NUCLEOTIDE SEQUENCE [LARGE SCALE GENOMIC DNA]</scope>
    <source>
        <strain evidence="14 26">Gnyt1</strain>
    </source>
</reference>
<dbReference type="PROSITE" id="PS00901">
    <property type="entry name" value="CYS_SYNTHASE"/>
    <property type="match status" value="1"/>
</dbReference>
<accession>A0A0B5SDC0</accession>
<evidence type="ECO:0000256" key="11">
    <source>
        <dbReference type="PIRSR" id="PIRSR605856-51"/>
    </source>
</evidence>
<evidence type="ECO:0000256" key="7">
    <source>
        <dbReference type="ARBA" id="ARBA00022898"/>
    </source>
</evidence>
<dbReference type="SUPFAM" id="SSF53686">
    <property type="entry name" value="Tryptophan synthase beta subunit-like PLP-dependent enzymes"/>
    <property type="match status" value="1"/>
</dbReference>
<evidence type="ECO:0000256" key="10">
    <source>
        <dbReference type="PIRSR" id="PIRSR605856-50"/>
    </source>
</evidence>
<evidence type="ECO:0000313" key="16">
    <source>
        <dbReference type="EMBL" id="KWU60808.1"/>
    </source>
</evidence>
<dbReference type="Proteomes" id="UP000437562">
    <property type="component" value="Unassembled WGS sequence"/>
</dbReference>
<keyword evidence="8 12" id="KW-0198">Cysteine biosynthesis</keyword>
<evidence type="ECO:0000313" key="25">
    <source>
        <dbReference type="Proteomes" id="UP000190696"/>
    </source>
</evidence>
<accession>A0A653U7K1</accession>
<dbReference type="FunFam" id="3.40.50.1100:FF:000006">
    <property type="entry name" value="Cysteine synthase"/>
    <property type="match status" value="1"/>
</dbReference>
<dbReference type="EMBL" id="MUAI01000032">
    <property type="protein sequence ID" value="OOR03878.1"/>
    <property type="molecule type" value="Genomic_DNA"/>
</dbReference>
<dbReference type="InterPro" id="IPR005856">
    <property type="entry name" value="Cys_synth"/>
</dbReference>
<dbReference type="Proteomes" id="UP000006976">
    <property type="component" value="Unassembled WGS sequence"/>
</dbReference>
<dbReference type="GO" id="GO:0016829">
    <property type="term" value="F:lyase activity"/>
    <property type="evidence" value="ECO:0007669"/>
    <property type="project" value="UniProtKB-KW"/>
</dbReference>
<evidence type="ECO:0000256" key="1">
    <source>
        <dbReference type="ARBA" id="ARBA00001933"/>
    </source>
</evidence>
<keyword evidence="5 12" id="KW-0028">Amino-acid biosynthesis</keyword>
<sequence>MRVAQSVSELIGKTPIVKLNRIVESDSADVYLKLEFMNPGSSVKDRIALAMIEDAENKGLLKEGDTIIEPTSGNTGIGLAMVAAAKGYKAILVMPETMSIERRNLLRAYGAELVLTPGPEGMGGAIRKATELAEEHGYFIPQQFQNQANPEIHRITTGPEIVEQMGDQLDAFIAGIGTGGTITGAGEVLKEAYKDIKIYAVEPADSPVLSGGKPGPHKIQGIGAGFVPETLDVEVYDEIIQVKTEQAFEYARRVAKEEGILVGISSGAVVYAATEVAKKLGKGKKVLVIIPSNGERYLSTPLYQFES</sequence>
<evidence type="ECO:0000256" key="2">
    <source>
        <dbReference type="ARBA" id="ARBA00004962"/>
    </source>
</evidence>
<dbReference type="InterPro" id="IPR005859">
    <property type="entry name" value="CysK"/>
</dbReference>
<evidence type="ECO:0000256" key="6">
    <source>
        <dbReference type="ARBA" id="ARBA00022679"/>
    </source>
</evidence>
<dbReference type="EMBL" id="LRPH01000058">
    <property type="protein sequence ID" value="KWU60808.1"/>
    <property type="molecule type" value="Genomic_DNA"/>
</dbReference>
<dbReference type="GeneID" id="66264878"/>
<feature type="binding site" evidence="10">
    <location>
        <position position="265"/>
    </location>
    <ligand>
        <name>pyridoxal 5'-phosphate</name>
        <dbReference type="ChEBI" id="CHEBI:597326"/>
    </ligand>
</feature>
<dbReference type="InterPro" id="IPR001216">
    <property type="entry name" value="P-phosphate_BS"/>
</dbReference>
<keyword evidence="7 10" id="KW-0663">Pyridoxal phosphate</keyword>
<dbReference type="EC" id="2.5.1.47" evidence="4 12"/>
<reference evidence="21 29" key="7">
    <citation type="journal article" date="2019" name="Environ. Microbiol.">
        <title>An active ?-lactamase is a part of an orchestrated cell wall stress resistance network of Bacillus subtilis and related rhizosphere species.</title>
        <authorList>
            <person name="Bucher T."/>
            <person name="Keren-Paz A."/>
            <person name="Hausser J."/>
            <person name="Olender T."/>
            <person name="Cytryn E."/>
            <person name="Kolodkin-Gal I."/>
        </authorList>
    </citation>
    <scope>NUCLEOTIDE SEQUENCE [LARGE SCALE GENOMIC DNA]</scope>
    <source>
        <strain evidence="21 29">I186</strain>
    </source>
</reference>
<dbReference type="OMA" id="VVTVFWD"/>
<dbReference type="InterPro" id="IPR001926">
    <property type="entry name" value="TrpB-like_PALP"/>
</dbReference>
<name>A0A0B5SDC0_BACMY</name>
<keyword evidence="22" id="KW-0456">Lyase</keyword>
<reference evidence="18 27" key="4">
    <citation type="submission" date="2016-12" db="EMBL/GenBank/DDBJ databases">
        <title>Genome Sequences of Twelve Sporeforming Bacillus Species Isolated from Foods.</title>
        <authorList>
            <person name="De Jong A."/>
            <person name="Holsappel S."/>
            <person name="Kuipers O.P."/>
        </authorList>
    </citation>
    <scope>NUCLEOTIDE SEQUENCE [LARGE SCALE GENOMIC DNA]</scope>
    <source>
        <strain evidence="18 27">S3E15</strain>
    </source>
</reference>
<dbReference type="Proteomes" id="UP000192932">
    <property type="component" value="Chromosome"/>
</dbReference>
<dbReference type="AlphaFoldDB" id="A0A0B5SDC0"/>
<evidence type="ECO:0000256" key="3">
    <source>
        <dbReference type="ARBA" id="ARBA00007103"/>
    </source>
</evidence>
<evidence type="ECO:0000256" key="4">
    <source>
        <dbReference type="ARBA" id="ARBA00012681"/>
    </source>
</evidence>
<dbReference type="EMBL" id="MKZQ01000032">
    <property type="protein sequence ID" value="PJN70437.1"/>
    <property type="molecule type" value="Genomic_DNA"/>
</dbReference>
<evidence type="ECO:0000256" key="8">
    <source>
        <dbReference type="ARBA" id="ARBA00023192"/>
    </source>
</evidence>
<feature type="binding site" evidence="10">
    <location>
        <begin position="177"/>
        <end position="181"/>
    </location>
    <ligand>
        <name>pyridoxal 5'-phosphate</name>
        <dbReference type="ChEBI" id="CHEBI:597326"/>
    </ligand>
</feature>
<reference evidence="20 31" key="9">
    <citation type="submission" date="2020-12" db="EMBL/GenBank/DDBJ databases">
        <title>FDA dAtabase for Regulatory Grade micrObial Sequences (FDA-ARGOS): Supporting development and validation of Infectious Disease Dx tests.</title>
        <authorList>
            <person name="Nelson B."/>
            <person name="Plummer A."/>
            <person name="Tallon L."/>
            <person name="Sadzewicz L."/>
            <person name="Zhao X."/>
            <person name="Boylan J."/>
            <person name="Ott S."/>
            <person name="Bowen H."/>
            <person name="Vavikolanu K."/>
            <person name="Mehta A."/>
            <person name="Aluvathingal J."/>
            <person name="Nadendla S."/>
            <person name="Myers T."/>
            <person name="Yan Y."/>
            <person name="Sichtig H."/>
        </authorList>
    </citation>
    <scope>NUCLEOTIDE SEQUENCE [LARGE SCALE GENOMIC DNA]</scope>
    <source>
        <strain evidence="20 31">FDAARGOS_924</strain>
    </source>
</reference>
<comment type="cofactor">
    <cofactor evidence="1 10 12">
        <name>pyridoxal 5'-phosphate</name>
        <dbReference type="ChEBI" id="CHEBI:597326"/>
    </cofactor>
</comment>
<keyword evidence="6 12" id="KW-0808">Transferase</keyword>
<evidence type="ECO:0000313" key="24">
    <source>
        <dbReference type="Proteomes" id="UP000065797"/>
    </source>
</evidence>
<dbReference type="EMBL" id="AHEV01000001">
    <property type="protein sequence ID" value="EJR45974.1"/>
    <property type="molecule type" value="Genomic_DNA"/>
</dbReference>
<feature type="domain" description="Tryptophan synthase beta chain-like PALP" evidence="13">
    <location>
        <begin position="7"/>
        <end position="291"/>
    </location>
</feature>
<evidence type="ECO:0000313" key="21">
    <source>
        <dbReference type="EMBL" id="TKI86721.1"/>
    </source>
</evidence>
<dbReference type="UniPathway" id="UPA00136">
    <property type="reaction ID" value="UER00200"/>
</dbReference>
<dbReference type="Proteomes" id="UP000236165">
    <property type="component" value="Unassembled WGS sequence"/>
</dbReference>
<dbReference type="EMBL" id="MRWU01000022">
    <property type="protein sequence ID" value="OSX90045.1"/>
    <property type="molecule type" value="Genomic_DNA"/>
</dbReference>
<evidence type="ECO:0000313" key="29">
    <source>
        <dbReference type="Proteomes" id="UP000305524"/>
    </source>
</evidence>
<dbReference type="Pfam" id="PF00291">
    <property type="entry name" value="PALP"/>
    <property type="match status" value="1"/>
</dbReference>
<dbReference type="Proteomes" id="UP000194131">
    <property type="component" value="Unassembled WGS sequence"/>
</dbReference>
<dbReference type="Gene3D" id="3.40.50.1100">
    <property type="match status" value="2"/>
</dbReference>
<evidence type="ECO:0000313" key="15">
    <source>
        <dbReference type="EMBL" id="EJR45974.1"/>
    </source>
</evidence>
<dbReference type="EMBL" id="CP065877">
    <property type="protein sequence ID" value="QQA16126.1"/>
    <property type="molecule type" value="Genomic_DNA"/>
</dbReference>
<evidence type="ECO:0000313" key="31">
    <source>
        <dbReference type="Proteomes" id="UP000596196"/>
    </source>
</evidence>
<reference evidence="16 24" key="2">
    <citation type="submission" date="2016-01" db="EMBL/GenBank/DDBJ databases">
        <authorList>
            <person name="McClelland M."/>
            <person name="Jain A."/>
            <person name="Saraogi P."/>
            <person name="Mendelson R."/>
            <person name="Westerman R."/>
            <person name="SanMiguel P."/>
            <person name="Csonka L."/>
        </authorList>
    </citation>
    <scope>NUCLEOTIDE SEQUENCE [LARGE SCALE GENOMIC DNA]</scope>
    <source>
        <strain evidence="16 24">PE8-15</strain>
    </source>
</reference>
<dbReference type="Proteomes" id="UP000190696">
    <property type="component" value="Unassembled WGS sequence"/>
</dbReference>
<keyword evidence="31" id="KW-1185">Reference proteome</keyword>
<feature type="binding site" evidence="10">
    <location>
        <position position="74"/>
    </location>
    <ligand>
        <name>pyridoxal 5'-phosphate</name>
        <dbReference type="ChEBI" id="CHEBI:597326"/>
    </ligand>
</feature>
<evidence type="ECO:0000313" key="23">
    <source>
        <dbReference type="Proteomes" id="UP000006976"/>
    </source>
</evidence>
<proteinExistence type="inferred from homology"/>
<dbReference type="Proteomes" id="UP000305524">
    <property type="component" value="Unassembled WGS sequence"/>
</dbReference>
<dbReference type="PATRIC" id="fig|1405.14.peg.3590"/>
<reference evidence="19 28" key="3">
    <citation type="submission" date="2016-10" db="EMBL/GenBank/DDBJ databases">
        <title>Genome Sequence of Bacillus weihenstephanensis GM6LP.</title>
        <authorList>
            <person name="Poehlein A."/>
            <person name="Wemheuer F."/>
            <person name="Hollensteiner J."/>
            <person name="Wemheuer B."/>
        </authorList>
    </citation>
    <scope>NUCLEOTIDE SEQUENCE [LARGE SCALE GENOMIC DNA]</scope>
    <source>
        <strain evidence="19 28">GM6LP</strain>
    </source>
</reference>
<evidence type="ECO:0000259" key="13">
    <source>
        <dbReference type="Pfam" id="PF00291"/>
    </source>
</evidence>
<comment type="pathway">
    <text evidence="2">Amino-acid biosynthesis; L-cysteine biosynthesis; L-cysteine from L-serine: step 2/2.</text>
</comment>
<evidence type="ECO:0000313" key="20">
    <source>
        <dbReference type="EMBL" id="QQA16126.1"/>
    </source>
</evidence>
<evidence type="ECO:0000256" key="9">
    <source>
        <dbReference type="ARBA" id="ARBA00047931"/>
    </source>
</evidence>
<evidence type="ECO:0000313" key="30">
    <source>
        <dbReference type="Proteomes" id="UP000437562"/>
    </source>
</evidence>
<comment type="similarity">
    <text evidence="3 12">Belongs to the cysteine synthase/cystathionine beta-synthase family.</text>
</comment>